<dbReference type="GO" id="GO:0050525">
    <property type="term" value="F:cutinase activity"/>
    <property type="evidence" value="ECO:0007669"/>
    <property type="project" value="UniProtKB-EC"/>
</dbReference>
<dbReference type="InterPro" id="IPR029058">
    <property type="entry name" value="AB_hydrolase_fold"/>
</dbReference>
<feature type="chain" id="PRO_5022102795" description="cutinase" evidence="12">
    <location>
        <begin position="18"/>
        <end position="371"/>
    </location>
</feature>
<dbReference type="EMBL" id="CP042202">
    <property type="protein sequence ID" value="QDS77849.1"/>
    <property type="molecule type" value="Genomic_DNA"/>
</dbReference>
<feature type="compositionally biased region" description="Polar residues" evidence="11">
    <location>
        <begin position="345"/>
        <end position="355"/>
    </location>
</feature>
<evidence type="ECO:0000256" key="9">
    <source>
        <dbReference type="ARBA" id="ARBA00034045"/>
    </source>
</evidence>
<name>A0A517LQF4_9PEZI</name>
<dbReference type="AlphaFoldDB" id="A0A517LQF4"/>
<feature type="disulfide bond" evidence="10">
    <location>
        <begin position="85"/>
        <end position="152"/>
    </location>
</feature>
<feature type="region of interest" description="Disordered" evidence="11">
    <location>
        <begin position="19"/>
        <end position="60"/>
    </location>
</feature>
<dbReference type="OrthoDB" id="2975078at2759"/>
<keyword evidence="5" id="KW-0964">Secreted</keyword>
<accession>A0A517LQF4</accession>
<organism evidence="13 14">
    <name type="scientific">Venturia effusa</name>
    <dbReference type="NCBI Taxonomy" id="50376"/>
    <lineage>
        <taxon>Eukaryota</taxon>
        <taxon>Fungi</taxon>
        <taxon>Dikarya</taxon>
        <taxon>Ascomycota</taxon>
        <taxon>Pezizomycotina</taxon>
        <taxon>Dothideomycetes</taxon>
        <taxon>Pleosporomycetidae</taxon>
        <taxon>Venturiales</taxon>
        <taxon>Venturiaceae</taxon>
        <taxon>Venturia</taxon>
    </lineage>
</organism>
<keyword evidence="7" id="KW-0378">Hydrolase</keyword>
<evidence type="ECO:0000256" key="3">
    <source>
        <dbReference type="ARBA" id="ARBA00013095"/>
    </source>
</evidence>
<dbReference type="Pfam" id="PF01083">
    <property type="entry name" value="Cutinase"/>
    <property type="match status" value="1"/>
</dbReference>
<keyword evidence="14" id="KW-1185">Reference proteome</keyword>
<comment type="similarity">
    <text evidence="2">Belongs to the cutinase family.</text>
</comment>
<dbReference type="GO" id="GO:0016052">
    <property type="term" value="P:carbohydrate catabolic process"/>
    <property type="evidence" value="ECO:0007669"/>
    <property type="project" value="TreeGrafter"/>
</dbReference>
<keyword evidence="4" id="KW-0719">Serine esterase</keyword>
<dbReference type="STRING" id="50376.A0A517LQF4"/>
<evidence type="ECO:0000256" key="10">
    <source>
        <dbReference type="PIRSR" id="PIRSR611150-2"/>
    </source>
</evidence>
<evidence type="ECO:0000256" key="7">
    <source>
        <dbReference type="ARBA" id="ARBA00022801"/>
    </source>
</evidence>
<keyword evidence="8 10" id="KW-1015">Disulfide bond</keyword>
<keyword evidence="6 12" id="KW-0732">Signal</keyword>
<comment type="subcellular location">
    <subcellularLocation>
        <location evidence="1">Secreted</location>
    </subcellularLocation>
</comment>
<evidence type="ECO:0000256" key="2">
    <source>
        <dbReference type="ARBA" id="ARBA00007534"/>
    </source>
</evidence>
<evidence type="ECO:0000256" key="6">
    <source>
        <dbReference type="ARBA" id="ARBA00022729"/>
    </source>
</evidence>
<dbReference type="InterPro" id="IPR000675">
    <property type="entry name" value="Cutinase/axe"/>
</dbReference>
<dbReference type="InterPro" id="IPR011150">
    <property type="entry name" value="Cutinase_monf"/>
</dbReference>
<evidence type="ECO:0000256" key="4">
    <source>
        <dbReference type="ARBA" id="ARBA00022487"/>
    </source>
</evidence>
<dbReference type="GO" id="GO:0005576">
    <property type="term" value="C:extracellular region"/>
    <property type="evidence" value="ECO:0007669"/>
    <property type="project" value="UniProtKB-SubCell"/>
</dbReference>
<sequence>MYLNLITIAILALTASGSPRVVERDDTPKPAKSGFGGFSGLGKGSSGSTPSSPGGGLDGTYFPTVPPSNLGMMSSSDIKKGGFTCKKAVLIFARGTGEPGNMGFVVGPSLGGGLKKSMNGDCLIQGVDYSTNFSGGGAREITNLVKMVIPKCPDMAIILGGYSQGAMQVHQALGSLGVDASKIAVAVTFGDPYSNQGWGTGGIVGSVVGLGGSPGASAEAGRTKSAGNSGGGVNGFNPNNGLIICSNGDFVCGVVPNIGGAKPKATASDTAPSKAGAGHLSYGADGSIPRAIAFIVARVDGKGSASSIITTAPPASGSRAKPKSVTPQKTLSRHQQRSLQLRQQPTHQLENGNHLQSRRAGLYSLLEFSYR</sequence>
<comment type="catalytic activity">
    <reaction evidence="9">
        <text>cutin + H2O = cutin monomers.</text>
        <dbReference type="EC" id="3.1.1.74"/>
    </reaction>
</comment>
<dbReference type="EC" id="3.1.1.74" evidence="3"/>
<dbReference type="PANTHER" id="PTHR48250:SF3">
    <property type="entry name" value="CUTINASE 1-RELATED"/>
    <property type="match status" value="1"/>
</dbReference>
<reference evidence="13 14" key="1">
    <citation type="submission" date="2019-07" db="EMBL/GenBank/DDBJ databases">
        <title>Finished genome of Venturia effusa.</title>
        <authorList>
            <person name="Young C.A."/>
            <person name="Cox M.P."/>
            <person name="Ganley A.R.D."/>
            <person name="David W.J."/>
        </authorList>
    </citation>
    <scope>NUCLEOTIDE SEQUENCE [LARGE SCALE GENOMIC DNA]</scope>
    <source>
        <strain evidence="14">albino</strain>
    </source>
</reference>
<evidence type="ECO:0000256" key="12">
    <source>
        <dbReference type="SAM" id="SignalP"/>
    </source>
</evidence>
<evidence type="ECO:0000313" key="14">
    <source>
        <dbReference type="Proteomes" id="UP000316270"/>
    </source>
</evidence>
<dbReference type="SMART" id="SM01110">
    <property type="entry name" value="Cutinase"/>
    <property type="match status" value="1"/>
</dbReference>
<gene>
    <name evidence="13" type="ORF">FKW77_006720</name>
</gene>
<feature type="compositionally biased region" description="Gly residues" evidence="11">
    <location>
        <begin position="34"/>
        <end position="45"/>
    </location>
</feature>
<evidence type="ECO:0000256" key="5">
    <source>
        <dbReference type="ARBA" id="ARBA00022525"/>
    </source>
</evidence>
<dbReference type="Gene3D" id="3.40.50.1820">
    <property type="entry name" value="alpha/beta hydrolase"/>
    <property type="match status" value="1"/>
</dbReference>
<protein>
    <recommendedName>
        <fullName evidence="3">cutinase</fullName>
        <ecNumber evidence="3">3.1.1.74</ecNumber>
    </recommendedName>
</protein>
<feature type="signal peptide" evidence="12">
    <location>
        <begin position="1"/>
        <end position="17"/>
    </location>
</feature>
<dbReference type="PANTHER" id="PTHR48250">
    <property type="entry name" value="CUTINASE 2-RELATED"/>
    <property type="match status" value="1"/>
</dbReference>
<evidence type="ECO:0000256" key="8">
    <source>
        <dbReference type="ARBA" id="ARBA00023157"/>
    </source>
</evidence>
<evidence type="ECO:0000256" key="11">
    <source>
        <dbReference type="SAM" id="MobiDB-lite"/>
    </source>
</evidence>
<evidence type="ECO:0000313" key="13">
    <source>
        <dbReference type="EMBL" id="QDS77849.1"/>
    </source>
</evidence>
<dbReference type="Proteomes" id="UP000316270">
    <property type="component" value="Chromosome 18"/>
</dbReference>
<proteinExistence type="inferred from homology"/>
<evidence type="ECO:0000256" key="1">
    <source>
        <dbReference type="ARBA" id="ARBA00004613"/>
    </source>
</evidence>
<feature type="region of interest" description="Disordered" evidence="11">
    <location>
        <begin position="308"/>
        <end position="355"/>
    </location>
</feature>
<dbReference type="SUPFAM" id="SSF53474">
    <property type="entry name" value="alpha/beta-Hydrolases"/>
    <property type="match status" value="1"/>
</dbReference>